<dbReference type="InterPro" id="IPR034683">
    <property type="entry name" value="IspD/TarI"/>
</dbReference>
<dbReference type="GO" id="GO:0008299">
    <property type="term" value="P:isoprenoid biosynthetic process"/>
    <property type="evidence" value="ECO:0007669"/>
    <property type="project" value="InterPro"/>
</dbReference>
<organism evidence="3 4">
    <name type="scientific">Mycolicibacterium hodleri</name>
    <dbReference type="NCBI Taxonomy" id="49897"/>
    <lineage>
        <taxon>Bacteria</taxon>
        <taxon>Bacillati</taxon>
        <taxon>Actinomycetota</taxon>
        <taxon>Actinomycetes</taxon>
        <taxon>Mycobacteriales</taxon>
        <taxon>Mycobacteriaceae</taxon>
        <taxon>Mycolicibacterium</taxon>
    </lineage>
</organism>
<reference evidence="3 4" key="1">
    <citation type="submission" date="2018-10" db="EMBL/GenBank/DDBJ databases">
        <title>Draft genome of Mycobacterium hodleri strain B.</title>
        <authorList>
            <person name="Amande T.J."/>
            <person name="Mcgenity T.J."/>
        </authorList>
    </citation>
    <scope>NUCLEOTIDE SEQUENCE [LARGE SCALE GENOMIC DNA]</scope>
    <source>
        <strain evidence="3 4">B</strain>
    </source>
</reference>
<dbReference type="RefSeq" id="WP_142550301.1">
    <property type="nucleotide sequence ID" value="NZ_VIFX01000002.1"/>
</dbReference>
<dbReference type="EMBL" id="VIFX01000002">
    <property type="protein sequence ID" value="TQR88280.1"/>
    <property type="molecule type" value="Genomic_DNA"/>
</dbReference>
<evidence type="ECO:0000256" key="2">
    <source>
        <dbReference type="ARBA" id="ARBA00022695"/>
    </source>
</evidence>
<protein>
    <submittedName>
        <fullName evidence="3">2-C-methyl-D-erythritol 4-phosphate cytidylyltransferase</fullName>
    </submittedName>
</protein>
<evidence type="ECO:0000313" key="3">
    <source>
        <dbReference type="EMBL" id="TQR88280.1"/>
    </source>
</evidence>
<evidence type="ECO:0000256" key="1">
    <source>
        <dbReference type="ARBA" id="ARBA00022679"/>
    </source>
</evidence>
<gene>
    <name evidence="3" type="ORF">D8S82_01820</name>
</gene>
<dbReference type="PROSITE" id="PS01295">
    <property type="entry name" value="ISPD"/>
    <property type="match status" value="1"/>
</dbReference>
<dbReference type="InterPro" id="IPR018294">
    <property type="entry name" value="ISPD_synthase_CS"/>
</dbReference>
<dbReference type="InterPro" id="IPR050088">
    <property type="entry name" value="IspD/TarI_cytidylyltransf_bact"/>
</dbReference>
<dbReference type="AlphaFoldDB" id="A0A544W7R0"/>
<proteinExistence type="predicted"/>
<dbReference type="Gene3D" id="3.90.550.10">
    <property type="entry name" value="Spore Coat Polysaccharide Biosynthesis Protein SpsA, Chain A"/>
    <property type="match status" value="1"/>
</dbReference>
<dbReference type="GO" id="GO:0050518">
    <property type="term" value="F:2-C-methyl-D-erythritol 4-phosphate cytidylyltransferase activity"/>
    <property type="evidence" value="ECO:0007669"/>
    <property type="project" value="TreeGrafter"/>
</dbReference>
<dbReference type="Pfam" id="PF01128">
    <property type="entry name" value="IspD"/>
    <property type="match status" value="1"/>
</dbReference>
<evidence type="ECO:0000313" key="4">
    <source>
        <dbReference type="Proteomes" id="UP000315759"/>
    </source>
</evidence>
<dbReference type="PANTHER" id="PTHR32125">
    <property type="entry name" value="2-C-METHYL-D-ERYTHRITOL 4-PHOSPHATE CYTIDYLYLTRANSFERASE, CHLOROPLASTIC"/>
    <property type="match status" value="1"/>
</dbReference>
<dbReference type="PANTHER" id="PTHR32125:SF4">
    <property type="entry name" value="2-C-METHYL-D-ERYTHRITOL 4-PHOSPHATE CYTIDYLYLTRANSFERASE, CHLOROPLASTIC"/>
    <property type="match status" value="1"/>
</dbReference>
<keyword evidence="1 3" id="KW-0808">Transferase</keyword>
<dbReference type="InterPro" id="IPR029044">
    <property type="entry name" value="Nucleotide-diphossugar_trans"/>
</dbReference>
<comment type="caution">
    <text evidence="3">The sequence shown here is derived from an EMBL/GenBank/DDBJ whole genome shotgun (WGS) entry which is preliminary data.</text>
</comment>
<dbReference type="CDD" id="cd02516">
    <property type="entry name" value="CDP-ME_synthetase"/>
    <property type="match status" value="1"/>
</dbReference>
<accession>A0A544W7R0</accession>
<sequence>MTPPRETPPAAVGVVLAAGMGTRVGADGNKAYLPLAGRSMVSWSVEAVARSANVTRTILVFRRGERDLAARTLAAEVPQLRVELVEGGDTRHGSEENVLRHLAPDIESGAVDVVLVHDAARPLASAAMMDTAVTTARTRGGAIPVLPAADVVETDVDGRLSPPDGTLVRVQTPQAFRARPLLDAYLAAADGSFEGTDTASCVQNYTDLEVHVFPGAATNLKVTFAPDVRLAERLLQDRISRSGTR</sequence>
<keyword evidence="2 3" id="KW-0548">Nucleotidyltransferase</keyword>
<dbReference type="SUPFAM" id="SSF53448">
    <property type="entry name" value="Nucleotide-diphospho-sugar transferases"/>
    <property type="match status" value="1"/>
</dbReference>
<dbReference type="Proteomes" id="UP000315759">
    <property type="component" value="Unassembled WGS sequence"/>
</dbReference>
<name>A0A544W7R0_9MYCO</name>
<keyword evidence="4" id="KW-1185">Reference proteome</keyword>